<dbReference type="SUPFAM" id="SSF53756">
    <property type="entry name" value="UDP-Glycosyltransferase/glycogen phosphorylase"/>
    <property type="match status" value="1"/>
</dbReference>
<reference evidence="3 4" key="1">
    <citation type="submission" date="2020-07" db="EMBL/GenBank/DDBJ databases">
        <title>Facklamia lactis sp. nov., isolated from raw milk.</title>
        <authorList>
            <person name="Doll E.V."/>
            <person name="Huptas C."/>
            <person name="Staib L."/>
            <person name="Wenning M."/>
            <person name="Scherer S."/>
        </authorList>
    </citation>
    <scope>NUCLEOTIDE SEQUENCE [LARGE SCALE GENOMIC DNA]</scope>
    <source>
        <strain evidence="3 4">DSM 111018</strain>
    </source>
</reference>
<dbReference type="InterPro" id="IPR050194">
    <property type="entry name" value="Glycosyltransferase_grp1"/>
</dbReference>
<dbReference type="EMBL" id="JACBXQ010000001">
    <property type="protein sequence ID" value="MBG9985384.1"/>
    <property type="molecule type" value="Genomic_DNA"/>
</dbReference>
<sequence length="384" mass="44110">MSKKICYVTTIAPTLQTFVLPTAEYLHKNGDYDITLICDHNENFKNMIPDYMKYRPVNMERGIDLTFIRIIYHLYKIFKEEQFDIVQYSTPNASLYTAIAAFLARINVRLYAQWGIYYVGSSGLKRKIFKVIEKIVCSLSTAIQPDSYGNLEFSLSEGLYSQSKGSVIWNGSACGIDLERFDIQNKAQWRQEVFNELDLPPDSIIVGFVGRINRDKGIYELLQAMQQVISTNHKVVLLLIGDFEEKALEGTELYQWSLDCPNVLYCGRKMDIEKYYASMDIFALPSYREGFGMVVIEAQALGVPTIVTNIPGPTDAMVESKTGLTIPVKNTEKLVEAVERLIEDKEFRDYLSNNSIDFVKEKFEANEFRRQVLNDRNRLIQKSK</sequence>
<evidence type="ECO:0000313" key="3">
    <source>
        <dbReference type="EMBL" id="MBG9985384.1"/>
    </source>
</evidence>
<feature type="domain" description="Glycosyl transferase family 1" evidence="1">
    <location>
        <begin position="191"/>
        <end position="355"/>
    </location>
</feature>
<evidence type="ECO:0000259" key="1">
    <source>
        <dbReference type="Pfam" id="PF00534"/>
    </source>
</evidence>
<evidence type="ECO:0000313" key="4">
    <source>
        <dbReference type="Proteomes" id="UP000721415"/>
    </source>
</evidence>
<dbReference type="Gene3D" id="3.40.50.2000">
    <property type="entry name" value="Glycogen Phosphorylase B"/>
    <property type="match status" value="2"/>
</dbReference>
<protein>
    <submittedName>
        <fullName evidence="3">Glycosyltransferase family 4 protein</fullName>
    </submittedName>
</protein>
<evidence type="ECO:0000259" key="2">
    <source>
        <dbReference type="Pfam" id="PF13477"/>
    </source>
</evidence>
<dbReference type="Pfam" id="PF13477">
    <property type="entry name" value="Glyco_trans_4_2"/>
    <property type="match status" value="1"/>
</dbReference>
<keyword evidence="4" id="KW-1185">Reference proteome</keyword>
<feature type="domain" description="Glycosyltransferase subfamily 4-like N-terminal" evidence="2">
    <location>
        <begin position="4"/>
        <end position="143"/>
    </location>
</feature>
<gene>
    <name evidence="3" type="ORF">HZY91_00580</name>
</gene>
<accession>A0ABS0LPZ9</accession>
<organism evidence="3 4">
    <name type="scientific">Facklamia lactis</name>
    <dbReference type="NCBI Taxonomy" id="2749967"/>
    <lineage>
        <taxon>Bacteria</taxon>
        <taxon>Bacillati</taxon>
        <taxon>Bacillota</taxon>
        <taxon>Bacilli</taxon>
        <taxon>Lactobacillales</taxon>
        <taxon>Aerococcaceae</taxon>
        <taxon>Facklamia</taxon>
    </lineage>
</organism>
<dbReference type="PANTHER" id="PTHR45947">
    <property type="entry name" value="SULFOQUINOVOSYL TRANSFERASE SQD2"/>
    <property type="match status" value="1"/>
</dbReference>
<proteinExistence type="predicted"/>
<dbReference type="PANTHER" id="PTHR45947:SF3">
    <property type="entry name" value="SULFOQUINOVOSYL TRANSFERASE SQD2"/>
    <property type="match status" value="1"/>
</dbReference>
<dbReference type="Pfam" id="PF00534">
    <property type="entry name" value="Glycos_transf_1"/>
    <property type="match status" value="1"/>
</dbReference>
<dbReference type="RefSeq" id="WP_197113512.1">
    <property type="nucleotide sequence ID" value="NZ_JACBXQ010000001.1"/>
</dbReference>
<dbReference type="CDD" id="cd03808">
    <property type="entry name" value="GT4_CapM-like"/>
    <property type="match status" value="1"/>
</dbReference>
<dbReference type="Proteomes" id="UP000721415">
    <property type="component" value="Unassembled WGS sequence"/>
</dbReference>
<dbReference type="InterPro" id="IPR028098">
    <property type="entry name" value="Glyco_trans_4-like_N"/>
</dbReference>
<dbReference type="InterPro" id="IPR001296">
    <property type="entry name" value="Glyco_trans_1"/>
</dbReference>
<comment type="caution">
    <text evidence="3">The sequence shown here is derived from an EMBL/GenBank/DDBJ whole genome shotgun (WGS) entry which is preliminary data.</text>
</comment>
<name>A0ABS0LPZ9_9LACT</name>